<dbReference type="Proteomes" id="UP000004728">
    <property type="component" value="Unassembled WGS sequence"/>
</dbReference>
<evidence type="ECO:0000313" key="3">
    <source>
        <dbReference type="Proteomes" id="UP000004728"/>
    </source>
</evidence>
<dbReference type="eggNOG" id="COG1680">
    <property type="taxonomic scope" value="Bacteria"/>
</dbReference>
<evidence type="ECO:0000313" key="2">
    <source>
        <dbReference type="EMBL" id="EGD60252.1"/>
    </source>
</evidence>
<dbReference type="PROSITE" id="PS51257">
    <property type="entry name" value="PROKAR_LIPOPROTEIN"/>
    <property type="match status" value="1"/>
</dbReference>
<dbReference type="PANTHER" id="PTHR43283:SF7">
    <property type="entry name" value="BETA-LACTAMASE-RELATED DOMAIN-CONTAINING PROTEIN"/>
    <property type="match status" value="1"/>
</dbReference>
<dbReference type="HOGENOM" id="CLU_030169_5_1_5"/>
<dbReference type="OrthoDB" id="9814204at2"/>
<sequence>MKEWSAPMRPNRLVLIAPLALVPALIGCHSQPVSSGLAPAALQAVVADPGLPDGDADSGREALARGIDALFKAPEAGETRALLVYHDGKLVAERYGPGYDRNTRFISWSMAKSITGVLIGMLVSDGRLRLDDPAPIPTWQRPGDPRGEITLRQLLQMRSGLRHVEGGDPPFRSDEVRMLFLDGRDDMARYAEDQPLEYDPGRKWVYSTNTSVILADLAARVLAPAGDPESRRRAVADYLRTRLFDPVGMHSAVPEFDASGTFLGGSVVDATARDWGLFGEFLRHKGAAGGSQLVPRQWIDFMTAPSPREAQYGAQLWLNRRPTTGAASLFPERGPSDLFACEGHLGQFVLVSPSLHLVVVRLGMTPEDHLDRVASRLGDIVGLFR</sequence>
<evidence type="ECO:0000259" key="1">
    <source>
        <dbReference type="Pfam" id="PF00144"/>
    </source>
</evidence>
<dbReference type="InterPro" id="IPR001466">
    <property type="entry name" value="Beta-lactam-related"/>
</dbReference>
<dbReference type="Pfam" id="PF00144">
    <property type="entry name" value="Beta-lactamase"/>
    <property type="match status" value="1"/>
</dbReference>
<dbReference type="InParanoid" id="F1Z574"/>
<organism evidence="2 3">
    <name type="scientific">Novosphingobium nitrogenifigens DSM 19370</name>
    <dbReference type="NCBI Taxonomy" id="983920"/>
    <lineage>
        <taxon>Bacteria</taxon>
        <taxon>Pseudomonadati</taxon>
        <taxon>Pseudomonadota</taxon>
        <taxon>Alphaproteobacteria</taxon>
        <taxon>Sphingomonadales</taxon>
        <taxon>Sphingomonadaceae</taxon>
        <taxon>Novosphingobium</taxon>
    </lineage>
</organism>
<name>F1Z574_9SPHN</name>
<protein>
    <submittedName>
        <fullName evidence="2">Beta-lactamase</fullName>
    </submittedName>
</protein>
<reference evidence="2 3" key="1">
    <citation type="journal article" date="2012" name="J. Bacteriol.">
        <title>Draft Genome Sequence of Novosphingobium nitrogenifigens Y88T.</title>
        <authorList>
            <person name="Strabala T.J."/>
            <person name="Macdonald L."/>
            <person name="Liu V."/>
            <person name="Smit A.M."/>
        </authorList>
    </citation>
    <scope>NUCLEOTIDE SEQUENCE [LARGE SCALE GENOMIC DNA]</scope>
    <source>
        <strain evidence="2 3">DSM 19370</strain>
    </source>
</reference>
<comment type="caution">
    <text evidence="2">The sequence shown here is derived from an EMBL/GenBank/DDBJ whole genome shotgun (WGS) entry which is preliminary data.</text>
</comment>
<dbReference type="EMBL" id="AEWJ01000023">
    <property type="protein sequence ID" value="EGD60252.1"/>
    <property type="molecule type" value="Genomic_DNA"/>
</dbReference>
<dbReference type="AlphaFoldDB" id="F1Z574"/>
<feature type="domain" description="Beta-lactamase-related" evidence="1">
    <location>
        <begin position="81"/>
        <end position="362"/>
    </location>
</feature>
<dbReference type="SUPFAM" id="SSF56601">
    <property type="entry name" value="beta-lactamase/transpeptidase-like"/>
    <property type="match status" value="1"/>
</dbReference>
<keyword evidence="3" id="KW-1185">Reference proteome</keyword>
<dbReference type="InterPro" id="IPR012338">
    <property type="entry name" value="Beta-lactam/transpept-like"/>
</dbReference>
<gene>
    <name evidence="2" type="ORF">Y88_2126</name>
</gene>
<dbReference type="STRING" id="983920.Y88_2126"/>
<accession>F1Z574</accession>
<dbReference type="PANTHER" id="PTHR43283">
    <property type="entry name" value="BETA-LACTAMASE-RELATED"/>
    <property type="match status" value="1"/>
</dbReference>
<proteinExistence type="predicted"/>
<dbReference type="Gene3D" id="3.40.710.10">
    <property type="entry name" value="DD-peptidase/beta-lactamase superfamily"/>
    <property type="match status" value="1"/>
</dbReference>
<dbReference type="InterPro" id="IPR050789">
    <property type="entry name" value="Diverse_Enzym_Activities"/>
</dbReference>